<dbReference type="Proteomes" id="UP001180616">
    <property type="component" value="Chromosome"/>
</dbReference>
<organism evidence="1 2">
    <name type="scientific">Nitratidesulfovibrio liaohensis</name>
    <dbReference type="NCBI Taxonomy" id="2604158"/>
    <lineage>
        <taxon>Bacteria</taxon>
        <taxon>Pseudomonadati</taxon>
        <taxon>Thermodesulfobacteriota</taxon>
        <taxon>Desulfovibrionia</taxon>
        <taxon>Desulfovibrionales</taxon>
        <taxon>Desulfovibrionaceae</taxon>
        <taxon>Nitratidesulfovibrio</taxon>
    </lineage>
</organism>
<protein>
    <submittedName>
        <fullName evidence="1">DUF3800 domain-containing protein</fullName>
    </submittedName>
</protein>
<accession>A0ABY9QZ65</accession>
<keyword evidence="2" id="KW-1185">Reference proteome</keyword>
<evidence type="ECO:0000313" key="2">
    <source>
        <dbReference type="Proteomes" id="UP001180616"/>
    </source>
</evidence>
<dbReference type="EMBL" id="CP133659">
    <property type="protein sequence ID" value="WMW64489.1"/>
    <property type="molecule type" value="Genomic_DNA"/>
</dbReference>
<proteinExistence type="predicted"/>
<reference evidence="1" key="1">
    <citation type="submission" date="2023-09" db="EMBL/GenBank/DDBJ databases">
        <authorList>
            <consortium name="CW5 consortium"/>
            <person name="Lu C.-W."/>
        </authorList>
    </citation>
    <scope>NUCLEOTIDE SEQUENCE</scope>
    <source>
        <strain evidence="1">KPS</strain>
    </source>
</reference>
<dbReference type="Pfam" id="PF12686">
    <property type="entry name" value="DUF3800"/>
    <property type="match status" value="1"/>
</dbReference>
<dbReference type="InterPro" id="IPR024524">
    <property type="entry name" value="DUF3800"/>
</dbReference>
<dbReference type="RefSeq" id="WP_309540580.1">
    <property type="nucleotide sequence ID" value="NZ_CP133659.1"/>
</dbReference>
<gene>
    <name evidence="1" type="ORF">KPS_002509</name>
</gene>
<sequence>MEYTLWCDESAKFGDYYSNFYGGALVKSNDSQHICNILRDKKNSLNFHNEVKWNRVTENYLEKYKDLISVFFSFMEQDMIKIRIMFTQNALVPNGLTKEQREQTFFILYYHFLKFAFGFTKVQHPENSKLKILFDWLPDKKEKNEAFKNFVYNIKTFTEPHNLTILRDGIGEVDSKKHDILQCLDIVLGAMFFRLNNLHRAIPEGQRRRGRRTIAKESLYKHILHEIKKLYGGYNFNIGDSTGMLHGDYSAWSMPFRHWKFVPTNHTFDPTKTK</sequence>
<name>A0ABY9QZ65_9BACT</name>
<evidence type="ECO:0000313" key="1">
    <source>
        <dbReference type="EMBL" id="WMW64489.1"/>
    </source>
</evidence>